<keyword evidence="2" id="KW-0238">DNA-binding</keyword>
<gene>
    <name evidence="5" type="ORF">CBF27_11605</name>
</gene>
<keyword evidence="6" id="KW-1185">Reference proteome</keyword>
<dbReference type="SUPFAM" id="SSF46785">
    <property type="entry name" value="Winged helix' DNA-binding domain"/>
    <property type="match status" value="1"/>
</dbReference>
<dbReference type="Gene3D" id="1.10.10.10">
    <property type="entry name" value="Winged helix-like DNA-binding domain superfamily/Winged helix DNA-binding domain"/>
    <property type="match status" value="1"/>
</dbReference>
<proteinExistence type="predicted"/>
<evidence type="ECO:0000256" key="2">
    <source>
        <dbReference type="ARBA" id="ARBA00023125"/>
    </source>
</evidence>
<keyword evidence="3" id="KW-0804">Transcription</keyword>
<dbReference type="Pfam" id="PF00392">
    <property type="entry name" value="GntR"/>
    <property type="match status" value="1"/>
</dbReference>
<dbReference type="InterPro" id="IPR000524">
    <property type="entry name" value="Tscrpt_reg_HTH_GntR"/>
</dbReference>
<dbReference type="PANTHER" id="PTHR38445:SF9">
    <property type="entry name" value="HTH-TYPE TRANSCRIPTIONAL REPRESSOR YTRA"/>
    <property type="match status" value="1"/>
</dbReference>
<reference evidence="5 6" key="1">
    <citation type="submission" date="2017-05" db="EMBL/GenBank/DDBJ databases">
        <title>Vagococcus spp. assemblies.</title>
        <authorList>
            <person name="Gulvik C.A."/>
        </authorList>
    </citation>
    <scope>NUCLEOTIDE SEQUENCE [LARGE SCALE GENOMIC DNA]</scope>
    <source>
        <strain evidence="5 6">LMG 24798</strain>
    </source>
</reference>
<dbReference type="InterPro" id="IPR036388">
    <property type="entry name" value="WH-like_DNA-bd_sf"/>
</dbReference>
<evidence type="ECO:0000256" key="1">
    <source>
        <dbReference type="ARBA" id="ARBA00023015"/>
    </source>
</evidence>
<dbReference type="Proteomes" id="UP000286773">
    <property type="component" value="Unassembled WGS sequence"/>
</dbReference>
<comment type="caution">
    <text evidence="5">The sequence shown here is derived from an EMBL/GenBank/DDBJ whole genome shotgun (WGS) entry which is preliminary data.</text>
</comment>
<dbReference type="PANTHER" id="PTHR38445">
    <property type="entry name" value="HTH-TYPE TRANSCRIPTIONAL REPRESSOR YTRA"/>
    <property type="match status" value="1"/>
</dbReference>
<evidence type="ECO:0000256" key="3">
    <source>
        <dbReference type="ARBA" id="ARBA00023163"/>
    </source>
</evidence>
<dbReference type="RefSeq" id="WP_126814503.1">
    <property type="nucleotide sequence ID" value="NZ_NGKC01000015.1"/>
</dbReference>
<accession>A0A430APW6</accession>
<dbReference type="GO" id="GO:0003700">
    <property type="term" value="F:DNA-binding transcription factor activity"/>
    <property type="evidence" value="ECO:0007669"/>
    <property type="project" value="InterPro"/>
</dbReference>
<dbReference type="OrthoDB" id="362473at2"/>
<evidence type="ECO:0000313" key="5">
    <source>
        <dbReference type="EMBL" id="RSU09937.1"/>
    </source>
</evidence>
<evidence type="ECO:0000259" key="4">
    <source>
        <dbReference type="PROSITE" id="PS50949"/>
    </source>
</evidence>
<sequence>MIQIKKDSSKPIYEQVVFGVKESILHGALLPGDKIPSIREMANQLLLNPNTISKAYGILEDQDIIETVQGKGTFVKQTEPVLRNELDVRMLKKKLTELVIEAFYIKVGKEEMIQWIEDAVEQFGGPNHDTDSEES</sequence>
<dbReference type="SMART" id="SM00345">
    <property type="entry name" value="HTH_GNTR"/>
    <property type="match status" value="1"/>
</dbReference>
<name>A0A430APW6_9ENTE</name>
<feature type="domain" description="HTH gntR-type" evidence="4">
    <location>
        <begin position="10"/>
        <end position="78"/>
    </location>
</feature>
<protein>
    <submittedName>
        <fullName evidence="5">GntR family transcriptional regulator</fullName>
    </submittedName>
</protein>
<dbReference type="PROSITE" id="PS50949">
    <property type="entry name" value="HTH_GNTR"/>
    <property type="match status" value="1"/>
</dbReference>
<dbReference type="InterPro" id="IPR036390">
    <property type="entry name" value="WH_DNA-bd_sf"/>
</dbReference>
<keyword evidence="1" id="KW-0805">Transcription regulation</keyword>
<organism evidence="5 6">
    <name type="scientific">Vagococcus acidifermentans</name>
    <dbReference type="NCBI Taxonomy" id="564710"/>
    <lineage>
        <taxon>Bacteria</taxon>
        <taxon>Bacillati</taxon>
        <taxon>Bacillota</taxon>
        <taxon>Bacilli</taxon>
        <taxon>Lactobacillales</taxon>
        <taxon>Enterococcaceae</taxon>
        <taxon>Vagococcus</taxon>
    </lineage>
</organism>
<evidence type="ECO:0000313" key="6">
    <source>
        <dbReference type="Proteomes" id="UP000286773"/>
    </source>
</evidence>
<dbReference type="GO" id="GO:0003677">
    <property type="term" value="F:DNA binding"/>
    <property type="evidence" value="ECO:0007669"/>
    <property type="project" value="UniProtKB-KW"/>
</dbReference>
<dbReference type="AlphaFoldDB" id="A0A430APW6"/>
<dbReference type="EMBL" id="NGKC01000015">
    <property type="protein sequence ID" value="RSU09937.1"/>
    <property type="molecule type" value="Genomic_DNA"/>
</dbReference>
<dbReference type="CDD" id="cd07377">
    <property type="entry name" value="WHTH_GntR"/>
    <property type="match status" value="1"/>
</dbReference>